<feature type="signal peptide" evidence="8">
    <location>
        <begin position="1"/>
        <end position="21"/>
    </location>
</feature>
<dbReference type="GO" id="GO:0009279">
    <property type="term" value="C:cell outer membrane"/>
    <property type="evidence" value="ECO:0007669"/>
    <property type="project" value="UniProtKB-SubCell"/>
</dbReference>
<evidence type="ECO:0000256" key="1">
    <source>
        <dbReference type="ARBA" id="ARBA00004571"/>
    </source>
</evidence>
<reference evidence="10 11" key="1">
    <citation type="submission" date="2020-02" db="EMBL/GenBank/DDBJ databases">
        <title>Balneolaceae bacterium YR4-1, complete genome.</title>
        <authorList>
            <person name="Li Y."/>
            <person name="Wu S."/>
        </authorList>
    </citation>
    <scope>NUCLEOTIDE SEQUENCE [LARGE SCALE GENOMIC DNA]</scope>
    <source>
        <strain evidence="10 11">YR4-1</strain>
    </source>
</reference>
<feature type="domain" description="TonB-dependent receptor plug" evidence="9">
    <location>
        <begin position="317"/>
        <end position="424"/>
    </location>
</feature>
<dbReference type="RefSeq" id="WP_165141976.1">
    <property type="nucleotide sequence ID" value="NZ_JAALLT010000003.1"/>
</dbReference>
<dbReference type="SUPFAM" id="SSF56935">
    <property type="entry name" value="Porins"/>
    <property type="match status" value="1"/>
</dbReference>
<evidence type="ECO:0000256" key="5">
    <source>
        <dbReference type="ARBA" id="ARBA00022729"/>
    </source>
</evidence>
<dbReference type="InterPro" id="IPR012910">
    <property type="entry name" value="Plug_dom"/>
</dbReference>
<dbReference type="PANTHER" id="PTHR30069:SF29">
    <property type="entry name" value="HEMOGLOBIN AND HEMOGLOBIN-HAPTOGLOBIN-BINDING PROTEIN 1-RELATED"/>
    <property type="match status" value="1"/>
</dbReference>
<evidence type="ECO:0000256" key="3">
    <source>
        <dbReference type="ARBA" id="ARBA00022452"/>
    </source>
</evidence>
<keyword evidence="7" id="KW-0998">Cell outer membrane</keyword>
<evidence type="ECO:0000256" key="4">
    <source>
        <dbReference type="ARBA" id="ARBA00022692"/>
    </source>
</evidence>
<comment type="subcellular location">
    <subcellularLocation>
        <location evidence="1">Cell outer membrane</location>
        <topology evidence="1">Multi-pass membrane protein</topology>
    </subcellularLocation>
</comment>
<keyword evidence="5 8" id="KW-0732">Signal</keyword>
<evidence type="ECO:0000256" key="7">
    <source>
        <dbReference type="ARBA" id="ARBA00023237"/>
    </source>
</evidence>
<protein>
    <submittedName>
        <fullName evidence="10">TonB-dependent receptor plug domain-containing protein</fullName>
    </submittedName>
</protein>
<dbReference type="Pfam" id="PF13715">
    <property type="entry name" value="CarbopepD_reg_2"/>
    <property type="match status" value="1"/>
</dbReference>
<gene>
    <name evidence="10" type="ORF">G3570_10260</name>
</gene>
<keyword evidence="2" id="KW-0813">Transport</keyword>
<dbReference type="SUPFAM" id="SSF49464">
    <property type="entry name" value="Carboxypeptidase regulatory domain-like"/>
    <property type="match status" value="1"/>
</dbReference>
<keyword evidence="11" id="KW-1185">Reference proteome</keyword>
<dbReference type="InterPro" id="IPR039426">
    <property type="entry name" value="TonB-dep_rcpt-like"/>
</dbReference>
<evidence type="ECO:0000256" key="8">
    <source>
        <dbReference type="SAM" id="SignalP"/>
    </source>
</evidence>
<keyword evidence="6" id="KW-0472">Membrane</keyword>
<dbReference type="Pfam" id="PF07715">
    <property type="entry name" value="Plug"/>
    <property type="match status" value="1"/>
</dbReference>
<name>A0A6M1T2M3_9BACT</name>
<dbReference type="InterPro" id="IPR036942">
    <property type="entry name" value="Beta-barrel_TonB_sf"/>
</dbReference>
<sequence length="1135" mass="127278">MRYISAFLLFLSLFIAGQFSAFCQVQADTLIGTIYDETDQRPVSQARITISFPGNSDVEQIILTSNSEGSFTAAIPKIRPFTITVRHPEYLFKTIEYSLGEELNRTIMIELESALKEVQLEGRVLSVRDDEPIGMAEVRLQSIDGETVETDLIDKSGGDGRFQLNTTLNLNHSNRLVFSVNHPDYVSINTSTIYRPDTVFVLRAQAESNYIRLGGNVIDKTNGNPIEFATVQVLPASPNATLERSIGTATDLDGSFEFTFRFSVPFRLRFSHISYQTKELTITDPTYRRIKVELLPESVEGEEIYVISEIVSEDELKNTGTIDKISNLEIREIASMSAFDLVSTMREVDVSTQSINLQSISTRGFNSTANPRFLQLTDGIDNQAPGLGFPLGNLMGPSDLDIASMELLIGPSTTQYGSSAMSGVLLTHSKDPFVSQGFSFNAQVGTHDFKLGGADAWGVEGEGIYDFGLRYAQAVGEKFAFKITGTMITGTDWSANNYENLRSDKKWTENLLRDPGYNGVNLYGDESFSLLPVGFEIEEGFVPVSRTGYREEDLVDYDIATRKVGASLHYKFNEQSRVSVQGRYGYTNTLYTGDSRVRLEDFEMYQVHSELNLHNFMIRGYATTQYSGNSYNVNILANELISYAKNDINWFRDFELVYQNGRPIFGIPKGSVEAARDYADSGSTLLSGSEAVSRLEPGTPEYKEQLHRLKNITGFSEGAGIVDNSILYHTDVSNRFEDVLEGLDVTAGSSIRYYDLESKGTIFPDTTGNDITNYEYGLFLQFEKSFLDDNLNSIAAVRYDKNENFDYKLSQEVGFNYNLREKHYFRFSFQNGFRYPTVREQFINSNLGKARLLGGLSQINGNYELPLNAFTVQSVEDFNRAVSLDLRPLSGGYNREQAELNHLNILEQGILSEDGLPTIEPEITNSLELGYRQLINERLYVDLNYFVSLYDGFIGIKRFVKPRTSPVTDLFAAAGQINRVSENERYYVYSNSEGRVTAQGVSFDIQYTSGNFMSSLNGTWTQLTKETSDPIIPGYNTPPLKINFEWGARDLVTNGGFKMTFRARNGYDWQSSFLDGRVPAYGHFDFQFNIRFPAIQSRLKTGITNLGVTPYYDTFGGPAIGSILFTTFTFSPGGN</sequence>
<feature type="chain" id="PRO_5027061305" evidence="8">
    <location>
        <begin position="22"/>
        <end position="1135"/>
    </location>
</feature>
<dbReference type="Gene3D" id="2.40.170.20">
    <property type="entry name" value="TonB-dependent receptor, beta-barrel domain"/>
    <property type="match status" value="1"/>
</dbReference>
<dbReference type="GO" id="GO:0044718">
    <property type="term" value="P:siderophore transmembrane transport"/>
    <property type="evidence" value="ECO:0007669"/>
    <property type="project" value="TreeGrafter"/>
</dbReference>
<dbReference type="AlphaFoldDB" id="A0A6M1T2M3"/>
<organism evidence="10 11">
    <name type="scientific">Halalkalibaculum roseum</name>
    <dbReference type="NCBI Taxonomy" id="2709311"/>
    <lineage>
        <taxon>Bacteria</taxon>
        <taxon>Pseudomonadati</taxon>
        <taxon>Balneolota</taxon>
        <taxon>Balneolia</taxon>
        <taxon>Balneolales</taxon>
        <taxon>Balneolaceae</taxon>
        <taxon>Halalkalibaculum</taxon>
    </lineage>
</organism>
<dbReference type="EMBL" id="JAALLT010000003">
    <property type="protein sequence ID" value="NGP77017.1"/>
    <property type="molecule type" value="Genomic_DNA"/>
</dbReference>
<accession>A0A6M1T2M3</accession>
<dbReference type="InterPro" id="IPR037066">
    <property type="entry name" value="Plug_dom_sf"/>
</dbReference>
<dbReference type="Proteomes" id="UP000473278">
    <property type="component" value="Unassembled WGS sequence"/>
</dbReference>
<keyword evidence="10" id="KW-0675">Receptor</keyword>
<evidence type="ECO:0000256" key="6">
    <source>
        <dbReference type="ARBA" id="ARBA00023136"/>
    </source>
</evidence>
<evidence type="ECO:0000259" key="9">
    <source>
        <dbReference type="Pfam" id="PF07715"/>
    </source>
</evidence>
<evidence type="ECO:0000256" key="2">
    <source>
        <dbReference type="ARBA" id="ARBA00022448"/>
    </source>
</evidence>
<dbReference type="Gene3D" id="2.170.130.10">
    <property type="entry name" value="TonB-dependent receptor, plug domain"/>
    <property type="match status" value="1"/>
</dbReference>
<keyword evidence="3" id="KW-1134">Transmembrane beta strand</keyword>
<dbReference type="InterPro" id="IPR008969">
    <property type="entry name" value="CarboxyPept-like_regulatory"/>
</dbReference>
<proteinExistence type="predicted"/>
<dbReference type="GO" id="GO:0015344">
    <property type="term" value="F:siderophore uptake transmembrane transporter activity"/>
    <property type="evidence" value="ECO:0007669"/>
    <property type="project" value="TreeGrafter"/>
</dbReference>
<dbReference type="PANTHER" id="PTHR30069">
    <property type="entry name" value="TONB-DEPENDENT OUTER MEMBRANE RECEPTOR"/>
    <property type="match status" value="1"/>
</dbReference>
<keyword evidence="4" id="KW-0812">Transmembrane</keyword>
<comment type="caution">
    <text evidence="10">The sequence shown here is derived from an EMBL/GenBank/DDBJ whole genome shotgun (WGS) entry which is preliminary data.</text>
</comment>
<evidence type="ECO:0000313" key="10">
    <source>
        <dbReference type="EMBL" id="NGP77017.1"/>
    </source>
</evidence>
<evidence type="ECO:0000313" key="11">
    <source>
        <dbReference type="Proteomes" id="UP000473278"/>
    </source>
</evidence>